<dbReference type="NCBIfam" id="TIGR02009">
    <property type="entry name" value="PGMB-YQAB-SF"/>
    <property type="match status" value="1"/>
</dbReference>
<accession>B3PD56</accession>
<dbReference type="InterPro" id="IPR023214">
    <property type="entry name" value="HAD_sf"/>
</dbReference>
<dbReference type="AlphaFoldDB" id="B3PD56"/>
<evidence type="ECO:0000313" key="3">
    <source>
        <dbReference type="Proteomes" id="UP000001036"/>
    </source>
</evidence>
<dbReference type="RefSeq" id="WP_012488593.1">
    <property type="nucleotide sequence ID" value="NC_010995.1"/>
</dbReference>
<dbReference type="PANTHER" id="PTHR43481">
    <property type="entry name" value="FRUCTOSE-1-PHOSPHATE PHOSPHATASE"/>
    <property type="match status" value="1"/>
</dbReference>
<dbReference type="Gene3D" id="3.40.50.1000">
    <property type="entry name" value="HAD superfamily/HAD-like"/>
    <property type="match status" value="1"/>
</dbReference>
<comment type="similarity">
    <text evidence="1">Belongs to the HAD-like hydrolase superfamily. CbbY/CbbZ/Gph/YieH family.</text>
</comment>
<gene>
    <name evidence="2" type="ordered locus">CJA_3014</name>
</gene>
<dbReference type="NCBIfam" id="TIGR01509">
    <property type="entry name" value="HAD-SF-IA-v3"/>
    <property type="match status" value="1"/>
</dbReference>
<dbReference type="InterPro" id="IPR023198">
    <property type="entry name" value="PGP-like_dom2"/>
</dbReference>
<dbReference type="HOGENOM" id="CLU_045011_13_3_6"/>
<dbReference type="eggNOG" id="COG0637">
    <property type="taxonomic scope" value="Bacteria"/>
</dbReference>
<dbReference type="STRING" id="498211.CJA_3014"/>
<dbReference type="SFLD" id="SFLDS00003">
    <property type="entry name" value="Haloacid_Dehalogenase"/>
    <property type="match status" value="1"/>
</dbReference>
<dbReference type="EMBL" id="CP000934">
    <property type="protein sequence ID" value="ACE84438.1"/>
    <property type="molecule type" value="Genomic_DNA"/>
</dbReference>
<reference evidence="2 3" key="1">
    <citation type="journal article" date="2008" name="J. Bacteriol.">
        <title>Insights into plant cell wall degradation from the genome sequence of the soil bacterium Cellvibrio japonicus.</title>
        <authorList>
            <person name="Deboy R.T."/>
            <person name="Mongodin E.F."/>
            <person name="Fouts D.E."/>
            <person name="Tailford L.E."/>
            <person name="Khouri H."/>
            <person name="Emerson J.B."/>
            <person name="Mohamoud Y."/>
            <person name="Watkins K."/>
            <person name="Henrissat B."/>
            <person name="Gilbert H.J."/>
            <person name="Nelson K.E."/>
        </authorList>
    </citation>
    <scope>NUCLEOTIDE SEQUENCE [LARGE SCALE GENOMIC DNA]</scope>
    <source>
        <strain evidence="2 3">Ueda107</strain>
    </source>
</reference>
<dbReference type="GO" id="GO:0050308">
    <property type="term" value="F:sugar-phosphatase activity"/>
    <property type="evidence" value="ECO:0007669"/>
    <property type="project" value="TreeGrafter"/>
</dbReference>
<dbReference type="InterPro" id="IPR036412">
    <property type="entry name" value="HAD-like_sf"/>
</dbReference>
<proteinExistence type="inferred from homology"/>
<dbReference type="Pfam" id="PF00702">
    <property type="entry name" value="Hydrolase"/>
    <property type="match status" value="1"/>
</dbReference>
<dbReference type="SUPFAM" id="SSF56784">
    <property type="entry name" value="HAD-like"/>
    <property type="match status" value="1"/>
</dbReference>
<dbReference type="PANTHER" id="PTHR43481:SF4">
    <property type="entry name" value="GLYCEROL-1-PHOSPHATE PHOSPHOHYDROLASE 1-RELATED"/>
    <property type="match status" value="1"/>
</dbReference>
<dbReference type="InterPro" id="IPR010976">
    <property type="entry name" value="B-phosphoglucomutase_hydrolase"/>
</dbReference>
<dbReference type="CDD" id="cd07505">
    <property type="entry name" value="HAD_BPGM-like"/>
    <property type="match status" value="1"/>
</dbReference>
<dbReference type="KEGG" id="cja:CJA_3014"/>
<protein>
    <recommendedName>
        <fullName evidence="4">Beta-phosphoglucomutase family hydrolase</fullName>
    </recommendedName>
</protein>
<dbReference type="InterPro" id="IPR051806">
    <property type="entry name" value="HAD-like_SPP"/>
</dbReference>
<sequence>MYDHYDALIFDMDGTLVDSGQLHEHAWTATLEKYAIPIDRPLMRSLAGVPTKGTIEILLEKFDLQVDASLDDMNDFKEQWVHGNMHRFVKPTALADIARHYHGQKPMAVGTGAYTQEAETILRLCGLDHLVQHVVGADQVANPKPAPDTFLRCAQLLGIAPEKCVVFEDSKLGLQAAASAGMAGVDVLEVHQVVNDYFL</sequence>
<evidence type="ECO:0008006" key="4">
    <source>
        <dbReference type="Google" id="ProtNLM"/>
    </source>
</evidence>
<organism evidence="2 3">
    <name type="scientific">Cellvibrio japonicus (strain Ueda107)</name>
    <name type="common">Pseudomonas fluorescens subsp. cellulosa</name>
    <dbReference type="NCBI Taxonomy" id="498211"/>
    <lineage>
        <taxon>Bacteria</taxon>
        <taxon>Pseudomonadati</taxon>
        <taxon>Pseudomonadota</taxon>
        <taxon>Gammaproteobacteria</taxon>
        <taxon>Cellvibrionales</taxon>
        <taxon>Cellvibrionaceae</taxon>
        <taxon>Cellvibrio</taxon>
    </lineage>
</organism>
<dbReference type="InterPro" id="IPR006439">
    <property type="entry name" value="HAD-SF_hydro_IA"/>
</dbReference>
<name>B3PD56_CELJU</name>
<dbReference type="Gene3D" id="1.10.150.240">
    <property type="entry name" value="Putative phosphatase, domain 2"/>
    <property type="match status" value="1"/>
</dbReference>
<keyword evidence="3" id="KW-1185">Reference proteome</keyword>
<dbReference type="SFLD" id="SFLDG01129">
    <property type="entry name" value="C1.5:_HAD__Beta-PGM__Phosphata"/>
    <property type="match status" value="1"/>
</dbReference>
<dbReference type="Proteomes" id="UP000001036">
    <property type="component" value="Chromosome"/>
</dbReference>
<evidence type="ECO:0000256" key="1">
    <source>
        <dbReference type="ARBA" id="ARBA00006171"/>
    </source>
</evidence>
<evidence type="ECO:0000313" key="2">
    <source>
        <dbReference type="EMBL" id="ACE84438.1"/>
    </source>
</evidence>
<dbReference type="OrthoDB" id="9800058at2"/>